<evidence type="ECO:0000256" key="5">
    <source>
        <dbReference type="ARBA" id="ARBA00023200"/>
    </source>
</evidence>
<evidence type="ECO:0000313" key="9">
    <source>
        <dbReference type="Proteomes" id="UP000574067"/>
    </source>
</evidence>
<accession>A0A848FCH8</accession>
<dbReference type="GO" id="GO:0016998">
    <property type="term" value="P:cell wall macromolecule catabolic process"/>
    <property type="evidence" value="ECO:0007669"/>
    <property type="project" value="InterPro"/>
</dbReference>
<keyword evidence="2 7" id="KW-0929">Antimicrobial</keyword>
<dbReference type="EC" id="3.2.1.17" evidence="7"/>
<keyword evidence="5" id="KW-1035">Host cytoplasm</keyword>
<dbReference type="EMBL" id="JABBFW010000008">
    <property type="protein sequence ID" value="NML16099.1"/>
    <property type="molecule type" value="Genomic_DNA"/>
</dbReference>
<evidence type="ECO:0000256" key="6">
    <source>
        <dbReference type="ARBA" id="ARBA00023295"/>
    </source>
</evidence>
<evidence type="ECO:0000256" key="4">
    <source>
        <dbReference type="ARBA" id="ARBA00022801"/>
    </source>
</evidence>
<dbReference type="GO" id="GO:0042742">
    <property type="term" value="P:defense response to bacterium"/>
    <property type="evidence" value="ECO:0007669"/>
    <property type="project" value="UniProtKB-KW"/>
</dbReference>
<dbReference type="GO" id="GO:0003796">
    <property type="term" value="F:lysozyme activity"/>
    <property type="evidence" value="ECO:0007669"/>
    <property type="project" value="UniProtKB-EC"/>
</dbReference>
<dbReference type="AlphaFoldDB" id="A0A848FCH8"/>
<dbReference type="Gene3D" id="1.10.530.40">
    <property type="match status" value="1"/>
</dbReference>
<evidence type="ECO:0000313" key="8">
    <source>
        <dbReference type="EMBL" id="NML16099.1"/>
    </source>
</evidence>
<dbReference type="InterPro" id="IPR051018">
    <property type="entry name" value="Bacteriophage_GH24"/>
</dbReference>
<dbReference type="GO" id="GO:0031640">
    <property type="term" value="P:killing of cells of another organism"/>
    <property type="evidence" value="ECO:0007669"/>
    <property type="project" value="UniProtKB-KW"/>
</dbReference>
<name>A0A848FCH8_9BURK</name>
<protein>
    <recommendedName>
        <fullName evidence="7">Lysozyme</fullName>
        <ecNumber evidence="7">3.2.1.17</ecNumber>
    </recommendedName>
</protein>
<dbReference type="SUPFAM" id="SSF53955">
    <property type="entry name" value="Lysozyme-like"/>
    <property type="match status" value="1"/>
</dbReference>
<dbReference type="CDD" id="cd00737">
    <property type="entry name" value="lyz_endolysin_autolysin"/>
    <property type="match status" value="1"/>
</dbReference>
<dbReference type="Pfam" id="PF00959">
    <property type="entry name" value="Phage_lysozyme"/>
    <property type="match status" value="1"/>
</dbReference>
<dbReference type="InterPro" id="IPR033907">
    <property type="entry name" value="Endolysin_autolysin"/>
</dbReference>
<dbReference type="Proteomes" id="UP000574067">
    <property type="component" value="Unassembled WGS sequence"/>
</dbReference>
<evidence type="ECO:0000256" key="7">
    <source>
        <dbReference type="RuleBase" id="RU003788"/>
    </source>
</evidence>
<keyword evidence="9" id="KW-1185">Reference proteome</keyword>
<dbReference type="InterPro" id="IPR034690">
    <property type="entry name" value="Endolysin_T4_type"/>
</dbReference>
<proteinExistence type="inferred from homology"/>
<keyword evidence="4 7" id="KW-0378">Hydrolase</keyword>
<dbReference type="PANTHER" id="PTHR38107">
    <property type="match status" value="1"/>
</dbReference>
<dbReference type="InterPro" id="IPR023346">
    <property type="entry name" value="Lysozyme-like_dom_sf"/>
</dbReference>
<dbReference type="InterPro" id="IPR002196">
    <property type="entry name" value="Glyco_hydro_24"/>
</dbReference>
<keyword evidence="3 7" id="KW-0081">Bacteriolytic enzyme</keyword>
<dbReference type="RefSeq" id="WP_169160994.1">
    <property type="nucleotide sequence ID" value="NZ_JABBFW010000008.1"/>
</dbReference>
<reference evidence="8 9" key="1">
    <citation type="submission" date="2020-04" db="EMBL/GenBank/DDBJ databases">
        <title>Azohydromonas sp. isolated from soil.</title>
        <authorList>
            <person name="Dahal R.H."/>
        </authorList>
    </citation>
    <scope>NUCLEOTIDE SEQUENCE [LARGE SCALE GENOMIC DNA]</scope>
    <source>
        <strain evidence="8 9">G-1-1-14</strain>
    </source>
</reference>
<comment type="caution">
    <text evidence="8">The sequence shown here is derived from an EMBL/GenBank/DDBJ whole genome shotgun (WGS) entry which is preliminary data.</text>
</comment>
<comment type="catalytic activity">
    <reaction evidence="1 7">
        <text>Hydrolysis of (1-&gt;4)-beta-linkages between N-acetylmuramic acid and N-acetyl-D-glucosamine residues in a peptidoglycan and between N-acetyl-D-glucosamine residues in chitodextrins.</text>
        <dbReference type="EC" id="3.2.1.17"/>
    </reaction>
</comment>
<comment type="similarity">
    <text evidence="7">Belongs to the glycosyl hydrolase 24 family.</text>
</comment>
<dbReference type="PANTHER" id="PTHR38107:SF3">
    <property type="entry name" value="LYSOZYME RRRD-RELATED"/>
    <property type="match status" value="1"/>
</dbReference>
<dbReference type="InterPro" id="IPR023347">
    <property type="entry name" value="Lysozyme_dom_sf"/>
</dbReference>
<gene>
    <name evidence="8" type="ORF">HHL10_14045</name>
</gene>
<evidence type="ECO:0000256" key="2">
    <source>
        <dbReference type="ARBA" id="ARBA00022529"/>
    </source>
</evidence>
<sequence length="149" mass="16514">MNVSDGCIGLIKTCEGFRTTPYRCPAGIPTIGYGSTRYADGRAVSLSDPPISEARACDILRTTLKEYENAVTRYVTVPLNQNQFDALVDFAYNAGAQNLRTSTLLRRLNAEDYVGAAQEFGRWIYGGGKVLPGLVRRRKLEKELFLKEA</sequence>
<organism evidence="8 9">
    <name type="scientific">Azohydromonas caseinilytica</name>
    <dbReference type="NCBI Taxonomy" id="2728836"/>
    <lineage>
        <taxon>Bacteria</taxon>
        <taxon>Pseudomonadati</taxon>
        <taxon>Pseudomonadota</taxon>
        <taxon>Betaproteobacteria</taxon>
        <taxon>Burkholderiales</taxon>
        <taxon>Sphaerotilaceae</taxon>
        <taxon>Azohydromonas</taxon>
    </lineage>
</organism>
<evidence type="ECO:0000256" key="1">
    <source>
        <dbReference type="ARBA" id="ARBA00000632"/>
    </source>
</evidence>
<dbReference type="HAMAP" id="MF_04110">
    <property type="entry name" value="ENDOLYSIN_T4"/>
    <property type="match status" value="1"/>
</dbReference>
<evidence type="ECO:0000256" key="3">
    <source>
        <dbReference type="ARBA" id="ARBA00022638"/>
    </source>
</evidence>
<keyword evidence="6 7" id="KW-0326">Glycosidase</keyword>
<dbReference type="GO" id="GO:0009253">
    <property type="term" value="P:peptidoglycan catabolic process"/>
    <property type="evidence" value="ECO:0007669"/>
    <property type="project" value="InterPro"/>
</dbReference>